<gene>
    <name evidence="1" type="ORF">RO3G_11926</name>
</gene>
<sequence length="328" mass="37778">MLYSNNNVVNNGKSLTTTRYLQLDDEVVRFVADMNNNNLPVNRDSILRYEDTVTAYSQAVSQTIQANVQQFSSPISSTSSSIKSCSATSSSSSSVQKRARYTIHDFLADNESYIMAFGKLDKYIVNYTDVVLEFKKAFSNIILIDKTTNPRLLPDIVPKETYRLMTQDFIQNHMLSIKFNEKLYKRVKNMLEKYFAYETNDESDEDIREKNNESRIKLLKLARKANKYEKSAIEVIVSLITSLTNNKLNRVSELHLSSSYIHTMISSTFGSSNVIPHCSNLLPHEQTETKSKERQDYVCDKYKNHEYDYSTLYGEIKTNENTNTYTTC</sequence>
<dbReference type="OrthoDB" id="2283633at2759"/>
<evidence type="ECO:0000313" key="2">
    <source>
        <dbReference type="Proteomes" id="UP000009138"/>
    </source>
</evidence>
<dbReference type="AlphaFoldDB" id="I1CFI5"/>
<dbReference type="VEuPathDB" id="FungiDB:RO3G_11926"/>
<dbReference type="EMBL" id="CH476740">
    <property type="protein sequence ID" value="EIE87215.1"/>
    <property type="molecule type" value="Genomic_DNA"/>
</dbReference>
<reference evidence="1 2" key="1">
    <citation type="journal article" date="2009" name="PLoS Genet.">
        <title>Genomic analysis of the basal lineage fungus Rhizopus oryzae reveals a whole-genome duplication.</title>
        <authorList>
            <person name="Ma L.-J."/>
            <person name="Ibrahim A.S."/>
            <person name="Skory C."/>
            <person name="Grabherr M.G."/>
            <person name="Burger G."/>
            <person name="Butler M."/>
            <person name="Elias M."/>
            <person name="Idnurm A."/>
            <person name="Lang B.F."/>
            <person name="Sone T."/>
            <person name="Abe A."/>
            <person name="Calvo S.E."/>
            <person name="Corrochano L.M."/>
            <person name="Engels R."/>
            <person name="Fu J."/>
            <person name="Hansberg W."/>
            <person name="Kim J.-M."/>
            <person name="Kodira C.D."/>
            <person name="Koehrsen M.J."/>
            <person name="Liu B."/>
            <person name="Miranda-Saavedra D."/>
            <person name="O'Leary S."/>
            <person name="Ortiz-Castellanos L."/>
            <person name="Poulter R."/>
            <person name="Rodriguez-Romero J."/>
            <person name="Ruiz-Herrera J."/>
            <person name="Shen Y.-Q."/>
            <person name="Zeng Q."/>
            <person name="Galagan J."/>
            <person name="Birren B.W."/>
            <person name="Cuomo C.A."/>
            <person name="Wickes B.L."/>
        </authorList>
    </citation>
    <scope>NUCLEOTIDE SEQUENCE [LARGE SCALE GENOMIC DNA]</scope>
    <source>
        <strain evidence="2">RA 99-880 / ATCC MYA-4621 / FGSC 9543 / NRRL 43880</strain>
    </source>
</reference>
<dbReference type="GeneID" id="93618891"/>
<proteinExistence type="predicted"/>
<keyword evidence="2" id="KW-1185">Reference proteome</keyword>
<organism evidence="1 2">
    <name type="scientific">Rhizopus delemar (strain RA 99-880 / ATCC MYA-4621 / FGSC 9543 / NRRL 43880)</name>
    <name type="common">Mucormycosis agent</name>
    <name type="synonym">Rhizopus arrhizus var. delemar</name>
    <dbReference type="NCBI Taxonomy" id="246409"/>
    <lineage>
        <taxon>Eukaryota</taxon>
        <taxon>Fungi</taxon>
        <taxon>Fungi incertae sedis</taxon>
        <taxon>Mucoromycota</taxon>
        <taxon>Mucoromycotina</taxon>
        <taxon>Mucoromycetes</taxon>
        <taxon>Mucorales</taxon>
        <taxon>Mucorineae</taxon>
        <taxon>Rhizopodaceae</taxon>
        <taxon>Rhizopus</taxon>
    </lineage>
</organism>
<dbReference type="Proteomes" id="UP000009138">
    <property type="component" value="Unassembled WGS sequence"/>
</dbReference>
<accession>I1CFI5</accession>
<dbReference type="RefSeq" id="XP_067522611.1">
    <property type="nucleotide sequence ID" value="XM_067666510.1"/>
</dbReference>
<name>I1CFI5_RHIO9</name>
<protein>
    <submittedName>
        <fullName evidence="1">Uncharacterized protein</fullName>
    </submittedName>
</protein>
<evidence type="ECO:0000313" key="1">
    <source>
        <dbReference type="EMBL" id="EIE87215.1"/>
    </source>
</evidence>
<dbReference type="InParanoid" id="I1CFI5"/>